<reference evidence="2" key="1">
    <citation type="submission" date="2021-02" db="EMBL/GenBank/DDBJ databases">
        <authorList>
            <person name="Nowell W R."/>
        </authorList>
    </citation>
    <scope>NUCLEOTIDE SEQUENCE</scope>
</reference>
<evidence type="ECO:0000313" key="1">
    <source>
        <dbReference type="EMBL" id="CAF4164849.1"/>
    </source>
</evidence>
<name>A0A8S3GS10_9BILA</name>
<proteinExistence type="predicted"/>
<dbReference type="Proteomes" id="UP000681967">
    <property type="component" value="Unassembled WGS sequence"/>
</dbReference>
<dbReference type="EMBL" id="CAJOBH010279342">
    <property type="protein sequence ID" value="CAF5169772.1"/>
    <property type="molecule type" value="Genomic_DNA"/>
</dbReference>
<evidence type="ECO:0000313" key="2">
    <source>
        <dbReference type="EMBL" id="CAF5169772.1"/>
    </source>
</evidence>
<feature type="non-terminal residue" evidence="2">
    <location>
        <position position="1"/>
    </location>
</feature>
<feature type="non-terminal residue" evidence="2">
    <location>
        <position position="120"/>
    </location>
</feature>
<protein>
    <submittedName>
        <fullName evidence="2">Uncharacterized protein</fullName>
    </submittedName>
</protein>
<organism evidence="2 3">
    <name type="scientific">Rotaria magnacalcarata</name>
    <dbReference type="NCBI Taxonomy" id="392030"/>
    <lineage>
        <taxon>Eukaryota</taxon>
        <taxon>Metazoa</taxon>
        <taxon>Spiralia</taxon>
        <taxon>Gnathifera</taxon>
        <taxon>Rotifera</taxon>
        <taxon>Eurotatoria</taxon>
        <taxon>Bdelloidea</taxon>
        <taxon>Philodinida</taxon>
        <taxon>Philodinidae</taxon>
        <taxon>Rotaria</taxon>
    </lineage>
</organism>
<comment type="caution">
    <text evidence="2">The sequence shown here is derived from an EMBL/GenBank/DDBJ whole genome shotgun (WGS) entry which is preliminary data.</text>
</comment>
<sequence length="120" mass="14152">HELLNNLTESYEIFLKGAQNGCKLTKTTINRFEEILQSQDKIIRNQQRLDIMKILKNLAINKQTLEEDVIECLEKTMKGDGETMHKSILNILKYLPTYKPSTEFLIYLQDILERHPLYLQ</sequence>
<dbReference type="Proteomes" id="UP000681720">
    <property type="component" value="Unassembled WGS sequence"/>
</dbReference>
<dbReference type="AlphaFoldDB" id="A0A8S3GS10"/>
<dbReference type="EMBL" id="CAJOBJ010012367">
    <property type="protein sequence ID" value="CAF4164849.1"/>
    <property type="molecule type" value="Genomic_DNA"/>
</dbReference>
<accession>A0A8S3GS10</accession>
<gene>
    <name evidence="2" type="ORF">BYL167_LOCUS77009</name>
    <name evidence="1" type="ORF">GIL414_LOCUS20103</name>
</gene>
<evidence type="ECO:0000313" key="3">
    <source>
        <dbReference type="Proteomes" id="UP000681967"/>
    </source>
</evidence>